<dbReference type="GO" id="GO:0006508">
    <property type="term" value="P:proteolysis"/>
    <property type="evidence" value="ECO:0007669"/>
    <property type="project" value="UniProtKB-KW"/>
</dbReference>
<feature type="region of interest" description="Disordered" evidence="1">
    <location>
        <begin position="117"/>
        <end position="149"/>
    </location>
</feature>
<keyword evidence="2" id="KW-0645">Protease</keyword>
<feature type="compositionally biased region" description="Polar residues" evidence="1">
    <location>
        <begin position="432"/>
        <end position="450"/>
    </location>
</feature>
<sequence length="487" mass="50425">EQQHQQQSSSRSSSSRSSDGRGRARDAETSGGCRQVRCPCCGCLGGRVPRENELLYDGPGSPIPFMLPPRLSRLPTQHGVREALCAPGEHAWLQRRQGGSRRRGSLLVQMRCTAPRAQPCGRTRATAPPRPAQGQGPAQGSAAAARTPNLVTRRRAATAAVRGTQAQACALKRTAATRWRQPQSAEGGSGQPCACTTGTRSTSRACTSSFTASPGPGALHAHSSMLAGRSAPRLAGVGALRRGQGRQGHSSADPQREVREAAASDAPLLQPVYPPSIYAIPPAPAAAAQRFPKERSLQCQDYVRPQVGATGLAPAAVLPDHPAGVDVVPGPEAPAAVPRVETQGITHRQDKVKESPPATGFQCSTPRPRTSPGPLPRALSALSCRLAAAGAALRLRDRGGRGDDVAGSQARLCDSAGSTAGDGEMDAGLLAPSTNPCRTTGTPGRSQARCQESHDVASQAPMTIPSPGYPARVPAVVLASLLLGNSS</sequence>
<comment type="caution">
    <text evidence="2">The sequence shown here is derived from an EMBL/GenBank/DDBJ whole genome shotgun (WGS) entry which is preliminary data.</text>
</comment>
<evidence type="ECO:0000313" key="2">
    <source>
        <dbReference type="EMBL" id="KAK3922041.1"/>
    </source>
</evidence>
<evidence type="ECO:0000256" key="1">
    <source>
        <dbReference type="SAM" id="MobiDB-lite"/>
    </source>
</evidence>
<protein>
    <submittedName>
        <fullName evidence="2">Lon protease-like protein, mitochondrial</fullName>
    </submittedName>
</protein>
<dbReference type="AlphaFoldDB" id="A0AAE1LJ15"/>
<evidence type="ECO:0000313" key="3">
    <source>
        <dbReference type="Proteomes" id="UP001219518"/>
    </source>
</evidence>
<dbReference type="GO" id="GO:0008233">
    <property type="term" value="F:peptidase activity"/>
    <property type="evidence" value="ECO:0007669"/>
    <property type="project" value="UniProtKB-KW"/>
</dbReference>
<feature type="compositionally biased region" description="Basic and acidic residues" evidence="1">
    <location>
        <begin position="18"/>
        <end position="28"/>
    </location>
</feature>
<feature type="compositionally biased region" description="Low complexity" evidence="1">
    <location>
        <begin position="121"/>
        <end position="148"/>
    </location>
</feature>
<feature type="region of interest" description="Disordered" evidence="1">
    <location>
        <begin position="240"/>
        <end position="262"/>
    </location>
</feature>
<proteinExistence type="predicted"/>
<dbReference type="Proteomes" id="UP001219518">
    <property type="component" value="Unassembled WGS sequence"/>
</dbReference>
<feature type="region of interest" description="Disordered" evidence="1">
    <location>
        <begin position="344"/>
        <end position="374"/>
    </location>
</feature>
<reference evidence="2" key="1">
    <citation type="submission" date="2021-07" db="EMBL/GenBank/DDBJ databases">
        <authorList>
            <person name="Catto M.A."/>
            <person name="Jacobson A."/>
            <person name="Kennedy G."/>
            <person name="Labadie P."/>
            <person name="Hunt B.G."/>
            <person name="Srinivasan R."/>
        </authorList>
    </citation>
    <scope>NUCLEOTIDE SEQUENCE</scope>
    <source>
        <strain evidence="2">PL_HMW_Pooled</strain>
        <tissue evidence="2">Head</tissue>
    </source>
</reference>
<keyword evidence="2" id="KW-0378">Hydrolase</keyword>
<gene>
    <name evidence="2" type="ORF">KUF71_011217</name>
</gene>
<keyword evidence="3" id="KW-1185">Reference proteome</keyword>
<feature type="compositionally biased region" description="Low complexity" evidence="1">
    <location>
        <begin position="8"/>
        <end position="17"/>
    </location>
</feature>
<accession>A0AAE1LJ15</accession>
<organism evidence="2 3">
    <name type="scientific">Frankliniella fusca</name>
    <dbReference type="NCBI Taxonomy" id="407009"/>
    <lineage>
        <taxon>Eukaryota</taxon>
        <taxon>Metazoa</taxon>
        <taxon>Ecdysozoa</taxon>
        <taxon>Arthropoda</taxon>
        <taxon>Hexapoda</taxon>
        <taxon>Insecta</taxon>
        <taxon>Pterygota</taxon>
        <taxon>Neoptera</taxon>
        <taxon>Paraneoptera</taxon>
        <taxon>Thysanoptera</taxon>
        <taxon>Terebrantia</taxon>
        <taxon>Thripoidea</taxon>
        <taxon>Thripidae</taxon>
        <taxon>Frankliniella</taxon>
    </lineage>
</organism>
<feature type="non-terminal residue" evidence="2">
    <location>
        <position position="487"/>
    </location>
</feature>
<reference evidence="2" key="2">
    <citation type="journal article" date="2023" name="BMC Genomics">
        <title>Pest status, molecular evolution, and epigenetic factors derived from the genome assembly of Frankliniella fusca, a thysanopteran phytovirus vector.</title>
        <authorList>
            <person name="Catto M.A."/>
            <person name="Labadie P.E."/>
            <person name="Jacobson A.L."/>
            <person name="Kennedy G.G."/>
            <person name="Srinivasan R."/>
            <person name="Hunt B.G."/>
        </authorList>
    </citation>
    <scope>NUCLEOTIDE SEQUENCE</scope>
    <source>
        <strain evidence="2">PL_HMW_Pooled</strain>
    </source>
</reference>
<name>A0AAE1LJ15_9NEOP</name>
<dbReference type="EMBL" id="JAHWGI010001062">
    <property type="protein sequence ID" value="KAK3922041.1"/>
    <property type="molecule type" value="Genomic_DNA"/>
</dbReference>
<feature type="region of interest" description="Disordered" evidence="1">
    <location>
        <begin position="417"/>
        <end position="454"/>
    </location>
</feature>
<feature type="region of interest" description="Disordered" evidence="1">
    <location>
        <begin position="1"/>
        <end position="33"/>
    </location>
</feature>